<dbReference type="EMBL" id="JAUJDW010000137">
    <property type="protein sequence ID" value="KAK0625681.1"/>
    <property type="molecule type" value="Genomic_DNA"/>
</dbReference>
<accession>A0AA39X1S3</accession>
<evidence type="ECO:0000313" key="4">
    <source>
        <dbReference type="Proteomes" id="UP001175001"/>
    </source>
</evidence>
<keyword evidence="2" id="KW-0812">Transmembrane</keyword>
<evidence type="ECO:0000256" key="2">
    <source>
        <dbReference type="SAM" id="Phobius"/>
    </source>
</evidence>
<feature type="transmembrane region" description="Helical" evidence="2">
    <location>
        <begin position="114"/>
        <end position="134"/>
    </location>
</feature>
<comment type="caution">
    <text evidence="3">The sequence shown here is derived from an EMBL/GenBank/DDBJ whole genome shotgun (WGS) entry which is preliminary data.</text>
</comment>
<dbReference type="AlphaFoldDB" id="A0AA39X1S3"/>
<name>A0AA39X1S3_9PEZI</name>
<proteinExistence type="predicted"/>
<gene>
    <name evidence="3" type="ORF">DIS24_g11007</name>
</gene>
<reference evidence="3" key="1">
    <citation type="submission" date="2023-06" db="EMBL/GenBank/DDBJ databases">
        <title>Multi-omics analyses reveal the molecular pathogenesis toolkit of Lasiodiplodia hormozganensis, a cross-kingdom pathogen.</title>
        <authorList>
            <person name="Felix C."/>
            <person name="Meneses R."/>
            <person name="Goncalves M.F.M."/>
            <person name="Tilleman L."/>
            <person name="Duarte A.S."/>
            <person name="Jorrin-Novo J.V."/>
            <person name="Van De Peer Y."/>
            <person name="Deforce D."/>
            <person name="Van Nieuwerburgh F."/>
            <person name="Esteves A.C."/>
            <person name="Alves A."/>
        </authorList>
    </citation>
    <scope>NUCLEOTIDE SEQUENCE</scope>
    <source>
        <strain evidence="3">CBS 339.90</strain>
    </source>
</reference>
<protein>
    <submittedName>
        <fullName evidence="3">Uncharacterized protein</fullName>
    </submittedName>
</protein>
<evidence type="ECO:0000313" key="3">
    <source>
        <dbReference type="EMBL" id="KAK0625681.1"/>
    </source>
</evidence>
<keyword evidence="4" id="KW-1185">Reference proteome</keyword>
<evidence type="ECO:0000256" key="1">
    <source>
        <dbReference type="SAM" id="MobiDB-lite"/>
    </source>
</evidence>
<keyword evidence="2" id="KW-1133">Transmembrane helix</keyword>
<feature type="transmembrane region" description="Helical" evidence="2">
    <location>
        <begin position="35"/>
        <end position="61"/>
    </location>
</feature>
<dbReference type="Proteomes" id="UP001175001">
    <property type="component" value="Unassembled WGS sequence"/>
</dbReference>
<organism evidence="3 4">
    <name type="scientific">Lasiodiplodia hormozganensis</name>
    <dbReference type="NCBI Taxonomy" id="869390"/>
    <lineage>
        <taxon>Eukaryota</taxon>
        <taxon>Fungi</taxon>
        <taxon>Dikarya</taxon>
        <taxon>Ascomycota</taxon>
        <taxon>Pezizomycotina</taxon>
        <taxon>Dothideomycetes</taxon>
        <taxon>Dothideomycetes incertae sedis</taxon>
        <taxon>Botryosphaeriales</taxon>
        <taxon>Botryosphaeriaceae</taxon>
        <taxon>Lasiodiplodia</taxon>
    </lineage>
</organism>
<feature type="region of interest" description="Disordered" evidence="1">
    <location>
        <begin position="534"/>
        <end position="556"/>
    </location>
</feature>
<sequence>MSAQNTTGVYTGVWTNWSRGRITGLTLTLTSAHGALLIAFLAFLITIITAGLWKIVTYILFHIFSTKAPDARDGLYHQRQAILKNSLNPLSGLIYLARSGWAWRRSAKRVKRRMLPVILLTAICVALFSLASGFSSKVATSLSSEALVSSPVCLTAPYQVADGSNVFTDQSSLIEAIQQAQFSHDLAIYAKECYSDRPMDAMTPCEKLVKPSLTIHSDTNAACPFKNNTLCRTNTSNIFLDTGLLDSHYDLGLNAPPEQRFMYRATTHCAPLNTHGRFEYNAVISGNDTYRTVEYSFGGIPNYANYTFMAPLLWHAPLSLASAPRYLLGTSKWWPGYANNYSGWVPIDELRLPDALLEIIWLTSDGIMYEGSVSDPWFNASTKKFQLENGFVVHVRDEPASPMACVQREQYCNPRSATGSPKCTALMDQFEVKHHALDLWENDPAFQETLAWIMLTKDRSAFSFAEITSVLGEASLLASLSVNRLGFQKALSDTQWHDEVRFWFSIKLAGLQRMFLSLTRTPDPGSASIYEELPSSISEQLCGNQVRQPPSPSPRP</sequence>
<keyword evidence="2" id="KW-0472">Membrane</keyword>
<feature type="non-terminal residue" evidence="3">
    <location>
        <position position="556"/>
    </location>
</feature>